<dbReference type="STRING" id="158607.A0A2P5HSU7"/>
<dbReference type="EMBL" id="MAVT02000818">
    <property type="protein sequence ID" value="POS73334.1"/>
    <property type="molecule type" value="Genomic_DNA"/>
</dbReference>
<sequence length="439" mass="49499">MFAVALLIYYVGSTIYFWNRLRHVPGPLMAGISSLWEMSVIATGQEPWVYNDLANKHGHLIRISPNTILTDDPEVLRRISGVRKSYVKDAFYTGSIKHPDHDTMFSTIDTPAHDAIKAKLAGAYSGRETLAMEPIVDDLIEALIQHIRDEVSAGWDRKGVVDFANTTNLFTMDVISRVSFGRELGFLRTHSDVHGLMAAIRDKHWKKQSRSDASKGAFIRSGLSQGECLSEALFSMVAGSDTTASAIRATMLYLITTPHVYQKLKQVVIEAVHSGRVSSPIKQEEAKEIPYLQAIIYEGLRMRPPVPIKLYKVVPHPGDEIDGKFIPGGTAIGWNQIPMMRSTQHWGHDADVFRPERFSDAYEETRMSMERLVELAFGHGRFGCAGKPLAFMELSKVYFELFRHFDFQVVNPMKPWNSMLFSVWMDDNFLVQVTEAGLN</sequence>
<comment type="cofactor">
    <cofactor evidence="1 8">
        <name>heme</name>
        <dbReference type="ChEBI" id="CHEBI:30413"/>
    </cofactor>
</comment>
<comment type="caution">
    <text evidence="9">The sequence shown here is derived from an EMBL/GenBank/DDBJ whole genome shotgun (WGS) entry which is preliminary data.</text>
</comment>
<dbReference type="PANTHER" id="PTHR24305">
    <property type="entry name" value="CYTOCHROME P450"/>
    <property type="match status" value="1"/>
</dbReference>
<proteinExistence type="inferred from homology"/>
<keyword evidence="4 8" id="KW-0479">Metal-binding</keyword>
<evidence type="ECO:0000256" key="6">
    <source>
        <dbReference type="ARBA" id="ARBA00023004"/>
    </source>
</evidence>
<dbReference type="InterPro" id="IPR050121">
    <property type="entry name" value="Cytochrome_P450_monoxygenase"/>
</dbReference>
<comment type="similarity">
    <text evidence="2">Belongs to the cytochrome P450 family.</text>
</comment>
<dbReference type="GO" id="GO:0016705">
    <property type="term" value="F:oxidoreductase activity, acting on paired donors, with incorporation or reduction of molecular oxygen"/>
    <property type="evidence" value="ECO:0007669"/>
    <property type="project" value="InterPro"/>
</dbReference>
<name>A0A2P5HSU7_DIAHE</name>
<dbReference type="InterPro" id="IPR001128">
    <property type="entry name" value="Cyt_P450"/>
</dbReference>
<evidence type="ECO:0000256" key="3">
    <source>
        <dbReference type="ARBA" id="ARBA00022617"/>
    </source>
</evidence>
<dbReference type="PRINTS" id="PR00385">
    <property type="entry name" value="P450"/>
</dbReference>
<dbReference type="Proteomes" id="UP000094444">
    <property type="component" value="Unassembled WGS sequence"/>
</dbReference>
<dbReference type="OrthoDB" id="3934656at2759"/>
<evidence type="ECO:0000256" key="8">
    <source>
        <dbReference type="PIRSR" id="PIRSR602401-1"/>
    </source>
</evidence>
<keyword evidence="7" id="KW-0503">Monooxygenase</keyword>
<keyword evidence="10" id="KW-1185">Reference proteome</keyword>
<dbReference type="InterPro" id="IPR002401">
    <property type="entry name" value="Cyt_P450_E_grp-I"/>
</dbReference>
<protein>
    <submittedName>
        <fullName evidence="9">Cytochrome P450</fullName>
    </submittedName>
</protein>
<evidence type="ECO:0000256" key="7">
    <source>
        <dbReference type="ARBA" id="ARBA00023033"/>
    </source>
</evidence>
<dbReference type="GO" id="GO:0020037">
    <property type="term" value="F:heme binding"/>
    <property type="evidence" value="ECO:0007669"/>
    <property type="project" value="InterPro"/>
</dbReference>
<dbReference type="PRINTS" id="PR00463">
    <property type="entry name" value="EP450I"/>
</dbReference>
<keyword evidence="6 8" id="KW-0408">Iron</keyword>
<evidence type="ECO:0000256" key="5">
    <source>
        <dbReference type="ARBA" id="ARBA00023002"/>
    </source>
</evidence>
<organism evidence="9 10">
    <name type="scientific">Diaporthe helianthi</name>
    <dbReference type="NCBI Taxonomy" id="158607"/>
    <lineage>
        <taxon>Eukaryota</taxon>
        <taxon>Fungi</taxon>
        <taxon>Dikarya</taxon>
        <taxon>Ascomycota</taxon>
        <taxon>Pezizomycotina</taxon>
        <taxon>Sordariomycetes</taxon>
        <taxon>Sordariomycetidae</taxon>
        <taxon>Diaporthales</taxon>
        <taxon>Diaporthaceae</taxon>
        <taxon>Diaporthe</taxon>
    </lineage>
</organism>
<keyword evidence="5" id="KW-0560">Oxidoreductase</keyword>
<evidence type="ECO:0000256" key="2">
    <source>
        <dbReference type="ARBA" id="ARBA00010617"/>
    </source>
</evidence>
<evidence type="ECO:0000256" key="4">
    <source>
        <dbReference type="ARBA" id="ARBA00022723"/>
    </source>
</evidence>
<dbReference type="Gene3D" id="1.10.630.10">
    <property type="entry name" value="Cytochrome P450"/>
    <property type="match status" value="1"/>
</dbReference>
<dbReference type="InParanoid" id="A0A2P5HSU7"/>
<dbReference type="FunCoup" id="A0A2P5HSU7">
    <property type="interactions" value="1458"/>
</dbReference>
<feature type="binding site" description="axial binding residue" evidence="8">
    <location>
        <position position="384"/>
    </location>
    <ligand>
        <name>heme</name>
        <dbReference type="ChEBI" id="CHEBI:30413"/>
    </ligand>
    <ligandPart>
        <name>Fe</name>
        <dbReference type="ChEBI" id="CHEBI:18248"/>
    </ligandPart>
</feature>
<dbReference type="Pfam" id="PF00067">
    <property type="entry name" value="p450"/>
    <property type="match status" value="2"/>
</dbReference>
<reference evidence="9" key="1">
    <citation type="submission" date="2017-09" db="EMBL/GenBank/DDBJ databases">
        <title>Polyketide synthases of a Diaporthe helianthi virulent isolate.</title>
        <authorList>
            <person name="Baroncelli R."/>
        </authorList>
    </citation>
    <scope>NUCLEOTIDE SEQUENCE [LARGE SCALE GENOMIC DNA]</scope>
    <source>
        <strain evidence="9">7/96</strain>
    </source>
</reference>
<gene>
    <name evidence="9" type="ORF">DHEL01_v208272</name>
</gene>
<dbReference type="PANTHER" id="PTHR24305:SF77">
    <property type="entry name" value="CYTOCHROME P450 MONOOXYGENASE"/>
    <property type="match status" value="1"/>
</dbReference>
<dbReference type="SUPFAM" id="SSF48264">
    <property type="entry name" value="Cytochrome P450"/>
    <property type="match status" value="1"/>
</dbReference>
<evidence type="ECO:0000313" key="9">
    <source>
        <dbReference type="EMBL" id="POS73334.1"/>
    </source>
</evidence>
<dbReference type="InterPro" id="IPR036396">
    <property type="entry name" value="Cyt_P450_sf"/>
</dbReference>
<evidence type="ECO:0000256" key="1">
    <source>
        <dbReference type="ARBA" id="ARBA00001971"/>
    </source>
</evidence>
<accession>A0A2P5HSU7</accession>
<dbReference type="GO" id="GO:0004497">
    <property type="term" value="F:monooxygenase activity"/>
    <property type="evidence" value="ECO:0007669"/>
    <property type="project" value="UniProtKB-KW"/>
</dbReference>
<dbReference type="GO" id="GO:0005506">
    <property type="term" value="F:iron ion binding"/>
    <property type="evidence" value="ECO:0007669"/>
    <property type="project" value="InterPro"/>
</dbReference>
<dbReference type="AlphaFoldDB" id="A0A2P5HSU7"/>
<keyword evidence="3 8" id="KW-0349">Heme</keyword>
<evidence type="ECO:0000313" key="10">
    <source>
        <dbReference type="Proteomes" id="UP000094444"/>
    </source>
</evidence>